<feature type="region of interest" description="Disordered" evidence="8">
    <location>
        <begin position="642"/>
        <end position="916"/>
    </location>
</feature>
<feature type="domain" description="ELM2" evidence="10">
    <location>
        <begin position="223"/>
        <end position="338"/>
    </location>
</feature>
<dbReference type="SUPFAM" id="SSF57716">
    <property type="entry name" value="Glucocorticoid receptor-like (DNA-binding domain)"/>
    <property type="match status" value="1"/>
</dbReference>
<comment type="caution">
    <text evidence="12">The sequence shown here is derived from an EMBL/GenBank/DDBJ whole genome shotgun (WGS) entry which is preliminary data.</text>
</comment>
<dbReference type="InterPro" id="IPR009057">
    <property type="entry name" value="Homeodomain-like_sf"/>
</dbReference>
<dbReference type="PROSITE" id="PS51038">
    <property type="entry name" value="BAH"/>
    <property type="match status" value="1"/>
</dbReference>
<sequence length="1392" mass="155392">MEVGGSSKHDSLWLQGTRRNTRSSSNHEKEAKEKVALALAETKSQQDNGVDAVDLKKKDSTGHIVRGQNNEVTEYVSEDGVSYKLFDSAYVATERTDNPYAIGTIQEIKVSKKDLAVMVVKWYYRPAEVPDLVYQMLVKERLDGIDDQKERETILNGDNRNRELFVADDDVMEMFPVSTLRGKCSVKHFKNFLEVKGYNLKPDSFFYVLGYNPETRRLSSVHGEVRVGPSHQWAATTRGIFQKAILPEVLLTKQKSEEKVNLDYEELIWEPKVKDCDLMMYLQSARSMAAFAGMCDGGSPEEGCVIASRDDTTINALNILFQCNGDARAALQVLVKKPLPMTIERKWTEDQLKRFQKGLRQNGKNFFKIKKDQLPNKETSEIVEFYYLWKKVQEGLVVQPQSKNRRQATMKRGSKSATTANEAGVSSSDIESESEESDKEPLKFTCKHCQTTTSEDWHVGGKESVMLCTECRIIFKKYGEDKHVALDFQDDVKADLDKDSCPTSLSPIFNEPVAESQPHPFLFKPIKEKMSIDAQEPAAPDDDNTDGEDVKKPIKRQWEPDTNENQIDEKRIKAEIKGERTQFSPVPAKSPEVSQTNSSSVPWKNRLDDDLKTVKQEPETSVKPPLSLDDMHYPPYHVRAMFPGQPHMLPTAHPSPHAASSKRGETKGSGKPPSPQKTSSNVTEVTKAETPVSVPASYPRHPFYPPRIPFVPGHPPGSSGDARYPVPPHLYGWPTVPPPSSNQEKNLNAKLSNPQSSEPHLKRSNHNPPQNVSRNSPKPTTEAPPPPLKGSNYPPTSTLEYARPPAQVHRRGDLATNEIPIKTEPVKESISPSSGHVQKTSRQLSAGSSSAIAENEKKPANREQVAPTPTNEDDDSGGEEPSPPIYPEHHVTIPAGKPWPQNFRFYDDGLPRQDRSKGKVVCFAGQKIRLEGCPGSFCSRTDFTLVSTKVKKEPHKPDNRHVQAQPVTSQPQRAQPYKPPPEREREREKERERPKPREERPQSSHYPTEPVAIKREVPRPQLRQPQPQNAPHHTPHTVARATPTHRTTPTPGFDPHRPPPARSSPYGTLGPDTPALRTLRQYATIDSQREAMNSMMTPHAQSLLSFHAAQSERDLRERELRERELRERMPKQTLDNGKLMDPLDPQMAALAMRGLHPAMVPGLVNQQALEQMRQQPYPGAMLGVPGAPPIVPGAIPGFPHLLAQHPELQLQHCAAERLANESRLHAAERAAALEHQYRMELLHNHQHSHVHSHVHLHPQNVPPPGGAVVPPSVAINDPVMNQYTALAHQALAVQQQHAALAAGLDPMQAASMNQMLSLQGVRGPHAIMPPPGVPGVPIVPHGLPPSRPAELHHFLSASQQLQVAAAHEQSLIEQQRFHDEYVARMSVPGHKP</sequence>
<dbReference type="Gene3D" id="4.10.1240.50">
    <property type="match status" value="1"/>
</dbReference>
<dbReference type="InterPro" id="IPR000949">
    <property type="entry name" value="ELM2_dom"/>
</dbReference>
<dbReference type="Gene3D" id="3.30.50.10">
    <property type="entry name" value="Erythroid Transcription Factor GATA-1, subunit A"/>
    <property type="match status" value="1"/>
</dbReference>
<keyword evidence="4" id="KW-0862">Zinc</keyword>
<dbReference type="Gene3D" id="1.10.10.60">
    <property type="entry name" value="Homeodomain-like"/>
    <property type="match status" value="1"/>
</dbReference>
<evidence type="ECO:0000256" key="3">
    <source>
        <dbReference type="ARBA" id="ARBA00022771"/>
    </source>
</evidence>
<evidence type="ECO:0000256" key="7">
    <source>
        <dbReference type="ARBA" id="ARBA00023242"/>
    </source>
</evidence>
<feature type="compositionally biased region" description="Basic and acidic residues" evidence="8">
    <location>
        <begin position="905"/>
        <end position="916"/>
    </location>
</feature>
<dbReference type="InterPro" id="IPR017884">
    <property type="entry name" value="SANT_dom"/>
</dbReference>
<feature type="domain" description="BAH" evidence="9">
    <location>
        <begin position="81"/>
        <end position="222"/>
    </location>
</feature>
<dbReference type="CDD" id="cd11661">
    <property type="entry name" value="SANT_MTA3_like"/>
    <property type="match status" value="1"/>
</dbReference>
<keyword evidence="5" id="KW-0805">Transcription regulation</keyword>
<dbReference type="InterPro" id="IPR001025">
    <property type="entry name" value="BAH_dom"/>
</dbReference>
<dbReference type="Gene3D" id="2.30.30.490">
    <property type="match status" value="1"/>
</dbReference>
<feature type="compositionally biased region" description="Basic and acidic residues" evidence="8">
    <location>
        <begin position="605"/>
        <end position="620"/>
    </location>
</feature>
<evidence type="ECO:0000313" key="12">
    <source>
        <dbReference type="EMBL" id="CAK8687028.1"/>
    </source>
</evidence>
<feature type="compositionally biased region" description="Basic and acidic residues" evidence="8">
    <location>
        <begin position="567"/>
        <end position="580"/>
    </location>
</feature>
<dbReference type="Pfam" id="PF00320">
    <property type="entry name" value="GATA"/>
    <property type="match status" value="1"/>
</dbReference>
<dbReference type="InterPro" id="IPR043151">
    <property type="entry name" value="BAH_sf"/>
</dbReference>
<evidence type="ECO:0008006" key="14">
    <source>
        <dbReference type="Google" id="ProtNLM"/>
    </source>
</evidence>
<feature type="compositionally biased region" description="Polar residues" evidence="8">
    <location>
        <begin position="415"/>
        <end position="425"/>
    </location>
</feature>
<feature type="compositionally biased region" description="Polar residues" evidence="8">
    <location>
        <begin position="830"/>
        <end position="852"/>
    </location>
</feature>
<dbReference type="SMART" id="SM01189">
    <property type="entry name" value="ELM2"/>
    <property type="match status" value="1"/>
</dbReference>
<feature type="compositionally biased region" description="Pro residues" evidence="8">
    <location>
        <begin position="702"/>
        <end position="715"/>
    </location>
</feature>
<feature type="compositionally biased region" description="Basic residues" evidence="8">
    <location>
        <begin position="403"/>
        <end position="414"/>
    </location>
</feature>
<evidence type="ECO:0000256" key="4">
    <source>
        <dbReference type="ARBA" id="ARBA00022833"/>
    </source>
</evidence>
<comment type="subcellular location">
    <subcellularLocation>
        <location evidence="1">Nucleus</location>
    </subcellularLocation>
</comment>
<reference evidence="12 13" key="1">
    <citation type="submission" date="2024-02" db="EMBL/GenBank/DDBJ databases">
        <authorList>
            <person name="Daric V."/>
            <person name="Darras S."/>
        </authorList>
    </citation>
    <scope>NUCLEOTIDE SEQUENCE [LARGE SCALE GENOMIC DNA]</scope>
</reference>
<evidence type="ECO:0000259" key="9">
    <source>
        <dbReference type="PROSITE" id="PS51038"/>
    </source>
</evidence>
<protein>
    <recommendedName>
        <fullName evidence="14">Arginine-glutamic acid dipeptide repeats protein</fullName>
    </recommendedName>
</protein>
<dbReference type="InterPro" id="IPR013088">
    <property type="entry name" value="Znf_NHR/GATA"/>
</dbReference>
<keyword evidence="6" id="KW-0804">Transcription</keyword>
<evidence type="ECO:0000256" key="2">
    <source>
        <dbReference type="ARBA" id="ARBA00022723"/>
    </source>
</evidence>
<feature type="compositionally biased region" description="Basic and acidic residues" evidence="8">
    <location>
        <begin position="25"/>
        <end position="34"/>
    </location>
</feature>
<dbReference type="PANTHER" id="PTHR13859:SF11">
    <property type="entry name" value="GRUNGE, ISOFORM J"/>
    <property type="match status" value="1"/>
</dbReference>
<feature type="compositionally biased region" description="Polar residues" evidence="8">
    <location>
        <begin position="766"/>
        <end position="776"/>
    </location>
</feature>
<dbReference type="Proteomes" id="UP001642483">
    <property type="component" value="Unassembled WGS sequence"/>
</dbReference>
<keyword evidence="7" id="KW-0539">Nucleus</keyword>
<feature type="region of interest" description="Disordered" evidence="8">
    <location>
        <begin position="1"/>
        <end position="34"/>
    </location>
</feature>
<keyword evidence="2" id="KW-0479">Metal-binding</keyword>
<keyword evidence="3" id="KW-0863">Zinc-finger</keyword>
<keyword evidence="13" id="KW-1185">Reference proteome</keyword>
<evidence type="ECO:0000256" key="8">
    <source>
        <dbReference type="SAM" id="MobiDB-lite"/>
    </source>
</evidence>
<organism evidence="12 13">
    <name type="scientific">Clavelina lepadiformis</name>
    <name type="common">Light-bulb sea squirt</name>
    <name type="synonym">Ascidia lepadiformis</name>
    <dbReference type="NCBI Taxonomy" id="159417"/>
    <lineage>
        <taxon>Eukaryota</taxon>
        <taxon>Metazoa</taxon>
        <taxon>Chordata</taxon>
        <taxon>Tunicata</taxon>
        <taxon>Ascidiacea</taxon>
        <taxon>Aplousobranchia</taxon>
        <taxon>Clavelinidae</taxon>
        <taxon>Clavelina</taxon>
    </lineage>
</organism>
<feature type="compositionally biased region" description="Basic and acidic residues" evidence="8">
    <location>
        <begin position="548"/>
        <end position="559"/>
    </location>
</feature>
<dbReference type="Pfam" id="PF01448">
    <property type="entry name" value="ELM2"/>
    <property type="match status" value="1"/>
</dbReference>
<feature type="region of interest" description="Disordered" evidence="8">
    <location>
        <begin position="400"/>
        <end position="437"/>
    </location>
</feature>
<dbReference type="EMBL" id="CAWYQH010000103">
    <property type="protein sequence ID" value="CAK8687028.1"/>
    <property type="molecule type" value="Genomic_DNA"/>
</dbReference>
<dbReference type="PROSITE" id="PS51156">
    <property type="entry name" value="ELM2"/>
    <property type="match status" value="1"/>
</dbReference>
<feature type="compositionally biased region" description="Polar residues" evidence="8">
    <location>
        <begin position="592"/>
        <end position="602"/>
    </location>
</feature>
<dbReference type="PANTHER" id="PTHR13859">
    <property type="entry name" value="ATROPHIN-RELATED"/>
    <property type="match status" value="1"/>
</dbReference>
<feature type="domain" description="SANT" evidence="11">
    <location>
        <begin position="342"/>
        <end position="394"/>
    </location>
</feature>
<evidence type="ECO:0000313" key="13">
    <source>
        <dbReference type="Proteomes" id="UP001642483"/>
    </source>
</evidence>
<feature type="compositionally biased region" description="Low complexity" evidence="8">
    <location>
        <begin position="1036"/>
        <end position="1050"/>
    </location>
</feature>
<dbReference type="SMART" id="SM00401">
    <property type="entry name" value="ZnF_GATA"/>
    <property type="match status" value="1"/>
</dbReference>
<evidence type="ECO:0000259" key="11">
    <source>
        <dbReference type="PROSITE" id="PS51293"/>
    </source>
</evidence>
<feature type="compositionally biased region" description="Polar residues" evidence="8">
    <location>
        <begin position="741"/>
        <end position="758"/>
    </location>
</feature>
<name>A0ABP0G6B5_CLALP</name>
<proteinExistence type="predicted"/>
<evidence type="ECO:0000256" key="6">
    <source>
        <dbReference type="ARBA" id="ARBA00023163"/>
    </source>
</evidence>
<evidence type="ECO:0000259" key="10">
    <source>
        <dbReference type="PROSITE" id="PS51156"/>
    </source>
</evidence>
<gene>
    <name evidence="12" type="ORF">CVLEPA_LOCUS19056</name>
</gene>
<dbReference type="Pfam" id="PF01426">
    <property type="entry name" value="BAH"/>
    <property type="match status" value="1"/>
</dbReference>
<evidence type="ECO:0000256" key="1">
    <source>
        <dbReference type="ARBA" id="ARBA00004123"/>
    </source>
</evidence>
<dbReference type="InterPro" id="IPR000679">
    <property type="entry name" value="Znf_GATA"/>
</dbReference>
<evidence type="ECO:0000256" key="5">
    <source>
        <dbReference type="ARBA" id="ARBA00023015"/>
    </source>
</evidence>
<accession>A0ABP0G6B5</accession>
<dbReference type="SUPFAM" id="SSF46689">
    <property type="entry name" value="Homeodomain-like"/>
    <property type="match status" value="1"/>
</dbReference>
<dbReference type="PROSITE" id="PS51293">
    <property type="entry name" value="SANT"/>
    <property type="match status" value="1"/>
</dbReference>
<feature type="region of interest" description="Disordered" evidence="8">
    <location>
        <begin position="533"/>
        <end position="628"/>
    </location>
</feature>
<dbReference type="SMART" id="SM00439">
    <property type="entry name" value="BAH"/>
    <property type="match status" value="1"/>
</dbReference>
<feature type="region of interest" description="Disordered" evidence="8">
    <location>
        <begin position="949"/>
        <end position="1074"/>
    </location>
</feature>
<feature type="compositionally biased region" description="Basic and acidic residues" evidence="8">
    <location>
        <begin position="980"/>
        <end position="1002"/>
    </location>
</feature>